<reference evidence="2" key="1">
    <citation type="submission" date="2010-08" db="EMBL/GenBank/DDBJ databases">
        <authorList>
            <consortium name="Caenorhabditis japonica Sequencing Consortium"/>
            <person name="Wilson R.K."/>
        </authorList>
    </citation>
    <scope>NUCLEOTIDE SEQUENCE [LARGE SCALE GENOMIC DNA]</scope>
    <source>
        <strain evidence="2">DF5081</strain>
    </source>
</reference>
<dbReference type="AlphaFoldDB" id="A0A8R1I9E7"/>
<keyword evidence="2" id="KW-1185">Reference proteome</keyword>
<protein>
    <submittedName>
        <fullName evidence="1">Uncharacterized protein</fullName>
    </submittedName>
</protein>
<evidence type="ECO:0000313" key="1">
    <source>
        <dbReference type="EnsemblMetazoa" id="CJA21269.1"/>
    </source>
</evidence>
<reference evidence="1" key="2">
    <citation type="submission" date="2022-06" db="UniProtKB">
        <authorList>
            <consortium name="EnsemblMetazoa"/>
        </authorList>
    </citation>
    <scope>IDENTIFICATION</scope>
    <source>
        <strain evidence="1">DF5081</strain>
    </source>
</reference>
<dbReference type="Proteomes" id="UP000005237">
    <property type="component" value="Unassembled WGS sequence"/>
</dbReference>
<accession>A0A8R1I9E7</accession>
<proteinExistence type="predicted"/>
<name>A0A8R1I9E7_CAEJA</name>
<evidence type="ECO:0000313" key="2">
    <source>
        <dbReference type="Proteomes" id="UP000005237"/>
    </source>
</evidence>
<organism evidence="1 2">
    <name type="scientific">Caenorhabditis japonica</name>
    <dbReference type="NCBI Taxonomy" id="281687"/>
    <lineage>
        <taxon>Eukaryota</taxon>
        <taxon>Metazoa</taxon>
        <taxon>Ecdysozoa</taxon>
        <taxon>Nematoda</taxon>
        <taxon>Chromadorea</taxon>
        <taxon>Rhabditida</taxon>
        <taxon>Rhabditina</taxon>
        <taxon>Rhabditomorpha</taxon>
        <taxon>Rhabditoidea</taxon>
        <taxon>Rhabditidae</taxon>
        <taxon>Peloderinae</taxon>
        <taxon>Caenorhabditis</taxon>
    </lineage>
</organism>
<sequence>MRVEYRFGGFGAVGRCPILLKSEWSLTKVASNPEKQDTLQSRILVKLRVDLHISINEDQWSFTFSCQTCPDDNGFWK</sequence>
<dbReference type="EnsemblMetazoa" id="CJA21269.1">
    <property type="protein sequence ID" value="CJA21269.1"/>
    <property type="gene ID" value="WBGene00176841"/>
</dbReference>